<comment type="caution">
    <text evidence="5">The sequence shown here is derived from an EMBL/GenBank/DDBJ whole genome shotgun (WGS) entry which is preliminary data.</text>
</comment>
<dbReference type="InterPro" id="IPR010982">
    <property type="entry name" value="Lambda_DNA-bd_dom_sf"/>
</dbReference>
<gene>
    <name evidence="5" type="ORF">HMPREF0765_4057</name>
</gene>
<dbReference type="InterPro" id="IPR028082">
    <property type="entry name" value="Peripla_BP_I"/>
</dbReference>
<keyword evidence="1" id="KW-0805">Transcription regulation</keyword>
<dbReference type="InterPro" id="IPR000843">
    <property type="entry name" value="HTH_LacI"/>
</dbReference>
<proteinExistence type="predicted"/>
<dbReference type="CDD" id="cd01392">
    <property type="entry name" value="HTH_LacI"/>
    <property type="match status" value="1"/>
</dbReference>
<keyword evidence="2" id="KW-0238">DNA-binding</keyword>
<evidence type="ECO:0000256" key="3">
    <source>
        <dbReference type="ARBA" id="ARBA00023163"/>
    </source>
</evidence>
<dbReference type="SUPFAM" id="SSF53822">
    <property type="entry name" value="Periplasmic binding protein-like I"/>
    <property type="match status" value="1"/>
</dbReference>
<dbReference type="PROSITE" id="PS50932">
    <property type="entry name" value="HTH_LACI_2"/>
    <property type="match status" value="1"/>
</dbReference>
<accession>C2G3A1</accession>
<sequence length="363" mass="41335">MSQLIKTNYKQMKKDNSLVGIKELAKLANVSIGTIDRVLHDRPGVAAKTKERVLAVLQEHDYQPNMIARALASRKARRIVVLIPSASPESAYWKAPLEGVRTAGSEILRYSFTLDVLLFDQNDRHSFIPLATQLLEEDFDALVLAPMFHQEAQPLLQHCDENKIPYVFINSDIPGSDSTAYFGPDLFQSGCMSAQLINYISNPADEILLVHISREMEMQHHLLRKEEGLLQYMQDNGMKQKLHKLIIRDTAFSAIEQALTEQLKDTTIKVLFVTNSRVASVARFIEEQQIAGICLIGFDYLPDNIAYLEKGIIDFLLCHKPIAQGYKSVMSLFQLLEAQQEPQKINYMPIDVISKENYRYYEN</sequence>
<dbReference type="Gene3D" id="3.40.50.2300">
    <property type="match status" value="2"/>
</dbReference>
<evidence type="ECO:0000256" key="2">
    <source>
        <dbReference type="ARBA" id="ARBA00023125"/>
    </source>
</evidence>
<reference evidence="5 6" key="1">
    <citation type="submission" date="2009-01" db="EMBL/GenBank/DDBJ databases">
        <authorList>
            <person name="Qin X."/>
            <person name="Bachman B."/>
            <person name="Battles P."/>
            <person name="Bell A."/>
            <person name="Bess C."/>
            <person name="Bickham C."/>
            <person name="Chaboub L."/>
            <person name="Chen D."/>
            <person name="Coyle M."/>
            <person name="Deiros D.R."/>
            <person name="Dinh H."/>
            <person name="Forbes L."/>
            <person name="Fowler G."/>
            <person name="Francisco L."/>
            <person name="Fu Q."/>
            <person name="Gubbala S."/>
            <person name="Hale W."/>
            <person name="Han Y."/>
            <person name="Hemphill L."/>
            <person name="Highlander S.K."/>
            <person name="Hirani K."/>
            <person name="Hogues M."/>
            <person name="Jackson L."/>
            <person name="Jakkamsetti A."/>
            <person name="Javaid M."/>
            <person name="Jiang H."/>
            <person name="Korchina V."/>
            <person name="Kovar C."/>
            <person name="Lara F."/>
            <person name="Lee S."/>
            <person name="Mata R."/>
            <person name="Mathew T."/>
            <person name="Moen C."/>
            <person name="Morales K."/>
            <person name="Munidasa M."/>
            <person name="Nazareth L."/>
            <person name="Ngo R."/>
            <person name="Nguyen L."/>
            <person name="Okwuonu G."/>
            <person name="Ongeri F."/>
            <person name="Patil S."/>
            <person name="Petrosino J."/>
            <person name="Pham C."/>
            <person name="Pham P."/>
            <person name="Pu L.-L."/>
            <person name="Puazo M."/>
            <person name="Raj R."/>
            <person name="Reid J."/>
            <person name="Rouhana J."/>
            <person name="Saada N."/>
            <person name="Shang Y."/>
            <person name="Simmons D."/>
            <person name="Thornton R."/>
            <person name="Warren J."/>
            <person name="Weissenberger G."/>
            <person name="Zhang J."/>
            <person name="Zhang L."/>
            <person name="Zhou C."/>
            <person name="Zhu D."/>
            <person name="Muzny D."/>
            <person name="Worley K."/>
            <person name="Gibbs R."/>
        </authorList>
    </citation>
    <scope>NUCLEOTIDE SEQUENCE [LARGE SCALE GENOMIC DNA]</scope>
    <source>
        <strain evidence="5 6">ATCC 33300</strain>
    </source>
</reference>
<organism evidence="5 6">
    <name type="scientific">Sphingobacterium spiritivorum ATCC 33300</name>
    <dbReference type="NCBI Taxonomy" id="525372"/>
    <lineage>
        <taxon>Bacteria</taxon>
        <taxon>Pseudomonadati</taxon>
        <taxon>Bacteroidota</taxon>
        <taxon>Sphingobacteriia</taxon>
        <taxon>Sphingobacteriales</taxon>
        <taxon>Sphingobacteriaceae</taxon>
        <taxon>Sphingobacterium</taxon>
    </lineage>
</organism>
<dbReference type="Proteomes" id="UP000006241">
    <property type="component" value="Unassembled WGS sequence"/>
</dbReference>
<dbReference type="PANTHER" id="PTHR30146">
    <property type="entry name" value="LACI-RELATED TRANSCRIPTIONAL REPRESSOR"/>
    <property type="match status" value="1"/>
</dbReference>
<dbReference type="PROSITE" id="PS00356">
    <property type="entry name" value="HTH_LACI_1"/>
    <property type="match status" value="1"/>
</dbReference>
<evidence type="ECO:0000256" key="1">
    <source>
        <dbReference type="ARBA" id="ARBA00023015"/>
    </source>
</evidence>
<keyword evidence="3" id="KW-0804">Transcription</keyword>
<protein>
    <submittedName>
        <fullName evidence="5">Transcriptional regulator, LacI family</fullName>
    </submittedName>
</protein>
<evidence type="ECO:0000259" key="4">
    <source>
        <dbReference type="PROSITE" id="PS50932"/>
    </source>
</evidence>
<dbReference type="InterPro" id="IPR025997">
    <property type="entry name" value="SBP_2_dom"/>
</dbReference>
<evidence type="ECO:0000313" key="5">
    <source>
        <dbReference type="EMBL" id="EEI90470.1"/>
    </source>
</evidence>
<dbReference type="AlphaFoldDB" id="C2G3A1"/>
<dbReference type="SMART" id="SM00354">
    <property type="entry name" value="HTH_LACI"/>
    <property type="match status" value="1"/>
</dbReference>
<name>C2G3A1_SPHSI</name>
<dbReference type="EMBL" id="ACHB01000091">
    <property type="protein sequence ID" value="EEI90470.1"/>
    <property type="molecule type" value="Genomic_DNA"/>
</dbReference>
<dbReference type="Gene3D" id="1.10.260.40">
    <property type="entry name" value="lambda repressor-like DNA-binding domains"/>
    <property type="match status" value="1"/>
</dbReference>
<dbReference type="GO" id="GO:0003700">
    <property type="term" value="F:DNA-binding transcription factor activity"/>
    <property type="evidence" value="ECO:0007669"/>
    <property type="project" value="TreeGrafter"/>
</dbReference>
<feature type="domain" description="HTH lacI-type" evidence="4">
    <location>
        <begin position="19"/>
        <end position="73"/>
    </location>
</feature>
<dbReference type="Pfam" id="PF00356">
    <property type="entry name" value="LacI"/>
    <property type="match status" value="1"/>
</dbReference>
<dbReference type="HOGENOM" id="CLU_037628_0_1_10"/>
<dbReference type="PANTHER" id="PTHR30146:SF144">
    <property type="entry name" value="LACI-FAMILY TRANSCRIPTION REGULATOR"/>
    <property type="match status" value="1"/>
</dbReference>
<dbReference type="GO" id="GO:0000976">
    <property type="term" value="F:transcription cis-regulatory region binding"/>
    <property type="evidence" value="ECO:0007669"/>
    <property type="project" value="TreeGrafter"/>
</dbReference>
<evidence type="ECO:0000313" key="6">
    <source>
        <dbReference type="Proteomes" id="UP000006241"/>
    </source>
</evidence>
<dbReference type="Pfam" id="PF13407">
    <property type="entry name" value="Peripla_BP_4"/>
    <property type="match status" value="1"/>
</dbReference>
<dbReference type="SUPFAM" id="SSF47413">
    <property type="entry name" value="lambda repressor-like DNA-binding domains"/>
    <property type="match status" value="1"/>
</dbReference>